<gene>
    <name evidence="2" type="ORF">PCOR1329_LOCUS2934</name>
</gene>
<accession>A0ABN9PPI3</accession>
<evidence type="ECO:0000313" key="2">
    <source>
        <dbReference type="EMBL" id="CAK0792288.1"/>
    </source>
</evidence>
<feature type="compositionally biased region" description="Basic and acidic residues" evidence="1">
    <location>
        <begin position="55"/>
        <end position="75"/>
    </location>
</feature>
<protein>
    <recommendedName>
        <fullName evidence="4">Ribosome biogenesis protein NOP53</fullName>
    </recommendedName>
</protein>
<feature type="region of interest" description="Disordered" evidence="1">
    <location>
        <begin position="31"/>
        <end position="75"/>
    </location>
</feature>
<evidence type="ECO:0000256" key="1">
    <source>
        <dbReference type="SAM" id="MobiDB-lite"/>
    </source>
</evidence>
<dbReference type="EMBL" id="CAUYUJ010000747">
    <property type="protein sequence ID" value="CAK0792288.1"/>
    <property type="molecule type" value="Genomic_DNA"/>
</dbReference>
<proteinExistence type="predicted"/>
<organism evidence="2 3">
    <name type="scientific">Prorocentrum cordatum</name>
    <dbReference type="NCBI Taxonomy" id="2364126"/>
    <lineage>
        <taxon>Eukaryota</taxon>
        <taxon>Sar</taxon>
        <taxon>Alveolata</taxon>
        <taxon>Dinophyceae</taxon>
        <taxon>Prorocentrales</taxon>
        <taxon>Prorocentraceae</taxon>
        <taxon>Prorocentrum</taxon>
    </lineage>
</organism>
<keyword evidence="3" id="KW-1185">Reference proteome</keyword>
<feature type="non-terminal residue" evidence="2">
    <location>
        <position position="1"/>
    </location>
</feature>
<evidence type="ECO:0000313" key="3">
    <source>
        <dbReference type="Proteomes" id="UP001189429"/>
    </source>
</evidence>
<name>A0ABN9PPI3_9DINO</name>
<feature type="region of interest" description="Disordered" evidence="1">
    <location>
        <begin position="149"/>
        <end position="178"/>
    </location>
</feature>
<comment type="caution">
    <text evidence="2">The sequence shown here is derived from an EMBL/GenBank/DDBJ whole genome shotgun (WGS) entry which is preliminary data.</text>
</comment>
<sequence length="178" mass="19706">AGTAAVPPPDVREEELNQLRLLEEARQRRVELEQQRRKNLGGAFALTEDDIDDEAAQRKAAAREKARAGEKRPAMEKLSLAQMRAEIVPSLASSAATSSQPRPVTKDSVTALDLDGALHDHKFSKTWKDWDASKRDDPGEIARMFMKVSAVKRRGYGTTPGGGSRRGGSRSRSRSRRR</sequence>
<dbReference type="Proteomes" id="UP001189429">
    <property type="component" value="Unassembled WGS sequence"/>
</dbReference>
<feature type="compositionally biased region" description="Basic residues" evidence="1">
    <location>
        <begin position="167"/>
        <end position="178"/>
    </location>
</feature>
<reference evidence="2" key="1">
    <citation type="submission" date="2023-10" db="EMBL/GenBank/DDBJ databases">
        <authorList>
            <person name="Chen Y."/>
            <person name="Shah S."/>
            <person name="Dougan E. K."/>
            <person name="Thang M."/>
            <person name="Chan C."/>
        </authorList>
    </citation>
    <scope>NUCLEOTIDE SEQUENCE [LARGE SCALE GENOMIC DNA]</scope>
</reference>
<evidence type="ECO:0008006" key="4">
    <source>
        <dbReference type="Google" id="ProtNLM"/>
    </source>
</evidence>